<evidence type="ECO:0000259" key="3">
    <source>
        <dbReference type="Pfam" id="PF04773"/>
    </source>
</evidence>
<dbReference type="eggNOG" id="COG3712">
    <property type="taxonomic scope" value="Bacteria"/>
</dbReference>
<feature type="transmembrane region" description="Helical" evidence="2">
    <location>
        <begin position="96"/>
        <end position="117"/>
    </location>
</feature>
<evidence type="ECO:0000256" key="1">
    <source>
        <dbReference type="SAM" id="MobiDB-lite"/>
    </source>
</evidence>
<keyword evidence="2" id="KW-1133">Transmembrane helix</keyword>
<dbReference type="PANTHER" id="PTHR30273:SF2">
    <property type="entry name" value="PROTEIN FECR"/>
    <property type="match status" value="1"/>
</dbReference>
<dbReference type="Gene3D" id="3.55.50.30">
    <property type="match status" value="1"/>
</dbReference>
<dbReference type="InterPro" id="IPR012373">
    <property type="entry name" value="Ferrdict_sens_TM"/>
</dbReference>
<organism evidence="5">
    <name type="scientific">Pseudomonas putida (strain ATCC 700007 / DSM 6899 / JCM 31910 / BCRC 17059 / LMG 24140 / F1)</name>
    <dbReference type="NCBI Taxonomy" id="351746"/>
    <lineage>
        <taxon>Bacteria</taxon>
        <taxon>Pseudomonadati</taxon>
        <taxon>Pseudomonadota</taxon>
        <taxon>Gammaproteobacteria</taxon>
        <taxon>Pseudomonadales</taxon>
        <taxon>Pseudomonadaceae</taxon>
        <taxon>Pseudomonas</taxon>
    </lineage>
</organism>
<sequence>MTPVIVRPNGPYREQTAPMSPMSAKQLQPDPQQEALAWFSLLRQPGCDETQRQAFAAWCQVQENAHAYAELETFWQQLQPAPARPRPRHVTVRRSHLGKGLALVFLLGLGAAAYLYWPLIQRLASELHTDVGERRSIRLADGTTLNLDSASAMNVDLRGRTRQLHLVQGQVHMEVVLDGRAMDVEVGNARIQVYGTRLQIARHAGRDELVVFSGKAMVTQGGEQRMVSAGERVTFDDTRIDPVRKADLKTADSWRNGRLKATDMPLRQVLERLAGYQGQRLWMMDEHVAHRRVSGDFNLDRPGQSLQSLAAAQQLQLLGVLGHWLVVR</sequence>
<dbReference type="Pfam" id="PF04773">
    <property type="entry name" value="FecR"/>
    <property type="match status" value="1"/>
</dbReference>
<dbReference type="GO" id="GO:0016989">
    <property type="term" value="F:sigma factor antagonist activity"/>
    <property type="evidence" value="ECO:0007669"/>
    <property type="project" value="TreeGrafter"/>
</dbReference>
<dbReference type="KEGG" id="ppf:Pput_0733"/>
<keyword evidence="2" id="KW-0812">Transmembrane</keyword>
<protein>
    <submittedName>
        <fullName evidence="5">Anti-FecI sigma factor, FecR</fullName>
    </submittedName>
</protein>
<dbReference type="Pfam" id="PF16220">
    <property type="entry name" value="DUF4880"/>
    <property type="match status" value="1"/>
</dbReference>
<reference evidence="5" key="1">
    <citation type="submission" date="2007-05" db="EMBL/GenBank/DDBJ databases">
        <title>Complete sequence of Pseudomonas putida F1.</title>
        <authorList>
            <consortium name="US DOE Joint Genome Institute"/>
            <person name="Copeland A."/>
            <person name="Lucas S."/>
            <person name="Lapidus A."/>
            <person name="Barry K."/>
            <person name="Detter J.C."/>
            <person name="Glavina del Rio T."/>
            <person name="Hammon N."/>
            <person name="Israni S."/>
            <person name="Dalin E."/>
            <person name="Tice H."/>
            <person name="Pitluck S."/>
            <person name="Chain P."/>
            <person name="Malfatti S."/>
            <person name="Shin M."/>
            <person name="Vergez L."/>
            <person name="Schmutz J."/>
            <person name="Larimer F."/>
            <person name="Land M."/>
            <person name="Hauser L."/>
            <person name="Kyrpides N."/>
            <person name="Lykidis A."/>
            <person name="Parales R."/>
            <person name="Richardson P."/>
        </authorList>
    </citation>
    <scope>NUCLEOTIDE SEQUENCE [LARGE SCALE GENOMIC DNA]</scope>
    <source>
        <strain evidence="5">F1</strain>
    </source>
</reference>
<dbReference type="InterPro" id="IPR032623">
    <property type="entry name" value="FecR_N"/>
</dbReference>
<dbReference type="PIRSF" id="PIRSF018266">
    <property type="entry name" value="FecR"/>
    <property type="match status" value="1"/>
</dbReference>
<accession>A5VYD7</accession>
<name>A5VYD7_PSEP1</name>
<dbReference type="PANTHER" id="PTHR30273">
    <property type="entry name" value="PERIPLASMIC SIGNAL SENSOR AND SIGMA FACTOR ACTIVATOR FECR-RELATED"/>
    <property type="match status" value="1"/>
</dbReference>
<dbReference type="EMBL" id="CP000712">
    <property type="protein sequence ID" value="ABQ76897.1"/>
    <property type="molecule type" value="Genomic_DNA"/>
</dbReference>
<evidence type="ECO:0000256" key="2">
    <source>
        <dbReference type="SAM" id="Phobius"/>
    </source>
</evidence>
<evidence type="ECO:0000313" key="5">
    <source>
        <dbReference type="EMBL" id="ABQ76897.1"/>
    </source>
</evidence>
<feature type="domain" description="FecR protein" evidence="3">
    <location>
        <begin position="126"/>
        <end position="216"/>
    </location>
</feature>
<feature type="domain" description="FecR N-terminal" evidence="4">
    <location>
        <begin position="33"/>
        <end position="73"/>
    </location>
</feature>
<dbReference type="Gene3D" id="2.60.120.1440">
    <property type="match status" value="1"/>
</dbReference>
<dbReference type="AlphaFoldDB" id="A5VYD7"/>
<dbReference type="InterPro" id="IPR006860">
    <property type="entry name" value="FecR"/>
</dbReference>
<gene>
    <name evidence="5" type="ordered locus">Pput_0733</name>
</gene>
<evidence type="ECO:0000259" key="4">
    <source>
        <dbReference type="Pfam" id="PF16220"/>
    </source>
</evidence>
<feature type="region of interest" description="Disordered" evidence="1">
    <location>
        <begin position="1"/>
        <end position="26"/>
    </location>
</feature>
<keyword evidence="2" id="KW-0472">Membrane</keyword>
<dbReference type="HOGENOM" id="CLU_050192_0_1_6"/>
<proteinExistence type="predicted"/>